<dbReference type="EMBL" id="KL584729">
    <property type="protein sequence ID" value="KEQ68458.1"/>
    <property type="molecule type" value="Genomic_DNA"/>
</dbReference>
<dbReference type="OrthoDB" id="6359816at2759"/>
<reference evidence="2 3" key="1">
    <citation type="journal article" date="2014" name="BMC Genomics">
        <title>Genome sequencing of four Aureobasidium pullulans varieties: biotechnological potential, stress tolerance, and description of new species.</title>
        <authorList>
            <person name="Gostin Ar C."/>
            <person name="Ohm R.A."/>
            <person name="Kogej T."/>
            <person name="Sonjak S."/>
            <person name="Turk M."/>
            <person name="Zajc J."/>
            <person name="Zalar P."/>
            <person name="Grube M."/>
            <person name="Sun H."/>
            <person name="Han J."/>
            <person name="Sharma A."/>
            <person name="Chiniquy J."/>
            <person name="Ngan C.Y."/>
            <person name="Lipzen A."/>
            <person name="Barry K."/>
            <person name="Grigoriev I.V."/>
            <person name="Gunde-Cimerman N."/>
        </authorList>
    </citation>
    <scope>NUCLEOTIDE SEQUENCE [LARGE SCALE GENOMIC DNA]</scope>
    <source>
        <strain evidence="2 3">CBS 147.97</strain>
    </source>
</reference>
<dbReference type="PROSITE" id="PS50097">
    <property type="entry name" value="BTB"/>
    <property type="match status" value="1"/>
</dbReference>
<feature type="domain" description="BTB" evidence="1">
    <location>
        <begin position="18"/>
        <end position="62"/>
    </location>
</feature>
<evidence type="ECO:0000259" key="1">
    <source>
        <dbReference type="PROSITE" id="PS50097"/>
    </source>
</evidence>
<accession>A0A074W6C9</accession>
<dbReference type="CDD" id="cd18186">
    <property type="entry name" value="BTB_POZ_ZBTB_KLHL-like"/>
    <property type="match status" value="1"/>
</dbReference>
<dbReference type="InterPro" id="IPR011333">
    <property type="entry name" value="SKP1/BTB/POZ_sf"/>
</dbReference>
<gene>
    <name evidence="2" type="ORF">M436DRAFT_58344</name>
</gene>
<keyword evidence="3" id="KW-1185">Reference proteome</keyword>
<proteinExistence type="predicted"/>
<dbReference type="HOGENOM" id="CLU_2903815_0_0_1"/>
<name>A0A074W6C9_9PEZI</name>
<dbReference type="Proteomes" id="UP000027730">
    <property type="component" value="Unassembled WGS sequence"/>
</dbReference>
<dbReference type="Pfam" id="PF00651">
    <property type="entry name" value="BTB"/>
    <property type="match status" value="1"/>
</dbReference>
<dbReference type="RefSeq" id="XP_013422654.1">
    <property type="nucleotide sequence ID" value="XM_013567200.1"/>
</dbReference>
<dbReference type="AlphaFoldDB" id="A0A074W6C9"/>
<organism evidence="2 3">
    <name type="scientific">Aureobasidium namibiae CBS 147.97</name>
    <dbReference type="NCBI Taxonomy" id="1043004"/>
    <lineage>
        <taxon>Eukaryota</taxon>
        <taxon>Fungi</taxon>
        <taxon>Dikarya</taxon>
        <taxon>Ascomycota</taxon>
        <taxon>Pezizomycotina</taxon>
        <taxon>Dothideomycetes</taxon>
        <taxon>Dothideomycetidae</taxon>
        <taxon>Dothideales</taxon>
        <taxon>Saccotheciaceae</taxon>
        <taxon>Aureobasidium</taxon>
    </lineage>
</organism>
<dbReference type="GeneID" id="25412642"/>
<evidence type="ECO:0000313" key="3">
    <source>
        <dbReference type="Proteomes" id="UP000027730"/>
    </source>
</evidence>
<sequence>MASAGSVRASFFDNPQYSDITIKFGQHEIRAHKVILAQQSGYFATAFFSNFQVNGSSGTDDA</sequence>
<dbReference type="Gene3D" id="3.30.710.10">
    <property type="entry name" value="Potassium Channel Kv1.1, Chain A"/>
    <property type="match status" value="1"/>
</dbReference>
<protein>
    <recommendedName>
        <fullName evidence="1">BTB domain-containing protein</fullName>
    </recommendedName>
</protein>
<evidence type="ECO:0000313" key="2">
    <source>
        <dbReference type="EMBL" id="KEQ68458.1"/>
    </source>
</evidence>
<dbReference type="SUPFAM" id="SSF54695">
    <property type="entry name" value="POZ domain"/>
    <property type="match status" value="1"/>
</dbReference>
<dbReference type="InterPro" id="IPR000210">
    <property type="entry name" value="BTB/POZ_dom"/>
</dbReference>